<accession>A0A843X354</accession>
<reference evidence="2" key="1">
    <citation type="submission" date="2017-07" db="EMBL/GenBank/DDBJ databases">
        <title>Taro Niue Genome Assembly and Annotation.</title>
        <authorList>
            <person name="Atibalentja N."/>
            <person name="Keating K."/>
            <person name="Fields C.J."/>
        </authorList>
    </citation>
    <scope>NUCLEOTIDE SEQUENCE</scope>
    <source>
        <strain evidence="2">Niue_2</strain>
        <tissue evidence="2">Leaf</tissue>
    </source>
</reference>
<evidence type="ECO:0000313" key="3">
    <source>
        <dbReference type="Proteomes" id="UP000652761"/>
    </source>
</evidence>
<evidence type="ECO:0000256" key="1">
    <source>
        <dbReference type="SAM" id="MobiDB-lite"/>
    </source>
</evidence>
<keyword evidence="3" id="KW-1185">Reference proteome</keyword>
<dbReference type="AlphaFoldDB" id="A0A843X354"/>
<feature type="region of interest" description="Disordered" evidence="1">
    <location>
        <begin position="85"/>
        <end position="108"/>
    </location>
</feature>
<feature type="region of interest" description="Disordered" evidence="1">
    <location>
        <begin position="36"/>
        <end position="59"/>
    </location>
</feature>
<proteinExistence type="predicted"/>
<dbReference type="Proteomes" id="UP000652761">
    <property type="component" value="Unassembled WGS sequence"/>
</dbReference>
<protein>
    <submittedName>
        <fullName evidence="2">Uncharacterized protein</fullName>
    </submittedName>
</protein>
<name>A0A843X354_COLES</name>
<evidence type="ECO:0000313" key="2">
    <source>
        <dbReference type="EMBL" id="MQM09890.1"/>
    </source>
</evidence>
<feature type="compositionally biased region" description="Basic and acidic residues" evidence="1">
    <location>
        <begin position="36"/>
        <end position="45"/>
    </location>
</feature>
<organism evidence="2 3">
    <name type="scientific">Colocasia esculenta</name>
    <name type="common">Wild taro</name>
    <name type="synonym">Arum esculentum</name>
    <dbReference type="NCBI Taxonomy" id="4460"/>
    <lineage>
        <taxon>Eukaryota</taxon>
        <taxon>Viridiplantae</taxon>
        <taxon>Streptophyta</taxon>
        <taxon>Embryophyta</taxon>
        <taxon>Tracheophyta</taxon>
        <taxon>Spermatophyta</taxon>
        <taxon>Magnoliopsida</taxon>
        <taxon>Liliopsida</taxon>
        <taxon>Araceae</taxon>
        <taxon>Aroideae</taxon>
        <taxon>Colocasieae</taxon>
        <taxon>Colocasia</taxon>
    </lineage>
</organism>
<dbReference type="EMBL" id="NMUH01004505">
    <property type="protein sequence ID" value="MQM09890.1"/>
    <property type="molecule type" value="Genomic_DNA"/>
</dbReference>
<gene>
    <name evidence="2" type="ORF">Taro_042776</name>
</gene>
<comment type="caution">
    <text evidence="2">The sequence shown here is derived from an EMBL/GenBank/DDBJ whole genome shotgun (WGS) entry which is preliminary data.</text>
</comment>
<sequence>MSRQSEAGHKYTTVTAVVWPDYGPTLGLSKRFRGCKERDSGKRTDWPVSGRTPNDLGVPNQPRELCKRLNVVVLTTIFPSALESATRACPPPRVLPQQARGDGGPMQR</sequence>